<dbReference type="RefSeq" id="WP_186996666.1">
    <property type="nucleotide sequence ID" value="NZ_JACOQK010000001.1"/>
</dbReference>
<feature type="transmembrane region" description="Helical" evidence="1">
    <location>
        <begin position="1256"/>
        <end position="1274"/>
    </location>
</feature>
<dbReference type="EMBL" id="JACOQK010000001">
    <property type="protein sequence ID" value="MBC5787905.1"/>
    <property type="molecule type" value="Genomic_DNA"/>
</dbReference>
<keyword evidence="1" id="KW-1133">Transmembrane helix</keyword>
<dbReference type="SUPFAM" id="SSF49785">
    <property type="entry name" value="Galactose-binding domain-like"/>
    <property type="match status" value="1"/>
</dbReference>
<dbReference type="InterPro" id="IPR008979">
    <property type="entry name" value="Galactose-bd-like_sf"/>
</dbReference>
<dbReference type="Proteomes" id="UP000649151">
    <property type="component" value="Unassembled WGS sequence"/>
</dbReference>
<name>A0ABR7IRY8_9CLOT</name>
<keyword evidence="4" id="KW-1185">Reference proteome</keyword>
<feature type="signal peptide" evidence="2">
    <location>
        <begin position="1"/>
        <end position="36"/>
    </location>
</feature>
<keyword evidence="1" id="KW-0472">Membrane</keyword>
<keyword evidence="2" id="KW-0732">Signal</keyword>
<evidence type="ECO:0000313" key="3">
    <source>
        <dbReference type="EMBL" id="MBC5787905.1"/>
    </source>
</evidence>
<dbReference type="Gene3D" id="2.60.120.260">
    <property type="entry name" value="Galactose-binding domain-like"/>
    <property type="match status" value="1"/>
</dbReference>
<feature type="chain" id="PRO_5045716746" evidence="2">
    <location>
        <begin position="37"/>
        <end position="1279"/>
    </location>
</feature>
<evidence type="ECO:0000256" key="1">
    <source>
        <dbReference type="SAM" id="Phobius"/>
    </source>
</evidence>
<dbReference type="Pfam" id="PF07554">
    <property type="entry name" value="FIVAR"/>
    <property type="match status" value="3"/>
</dbReference>
<proteinExistence type="predicted"/>
<dbReference type="Pfam" id="PF17132">
    <property type="entry name" value="Glyco_hydro_106"/>
    <property type="match status" value="1"/>
</dbReference>
<dbReference type="PANTHER" id="PTHR36848">
    <property type="entry name" value="DNA-BINDING PROTEIN (PUTATIVE SECRETED PROTEIN)-RELATED"/>
    <property type="match status" value="1"/>
</dbReference>
<organism evidence="3 4">
    <name type="scientific">Clostridium facile</name>
    <dbReference type="NCBI Taxonomy" id="2763035"/>
    <lineage>
        <taxon>Bacteria</taxon>
        <taxon>Bacillati</taxon>
        <taxon>Bacillota</taxon>
        <taxon>Clostridia</taxon>
        <taxon>Eubacteriales</taxon>
        <taxon>Clostridiaceae</taxon>
        <taxon>Clostridium</taxon>
    </lineage>
</organism>
<sequence length="1279" mass="141378">MRSKKTNLWKKCTASALAVAMAATSISALSVLGVSAQENINTTLVSEFQNPPQQSKTMIRYWVPGAAVEESALRRDVKQIADLGYGGLEVVSYIQMIKGVQDNDQWGTENWDRAMEIIVDEAQKYNLTVDVTNGPGWPISSPTLKNADDPGTSYEMTYGTADLVAGDTYQAIVPERNTIRSEGTTKLFAVGAYQLTAEKTIDFNSYIDLMDYVTVNPDDNAQSTLNWTAPEGDQNWVIFSFWEQPTAQKEASGYYVVDHYGIDGANACKAYWDSVMDEKDYLHYVNSLFNDSLENQVDKEWTRGFQEIFKQQKGYDITPYLPVIGGGNYYQTQEGPNYDFTDADLTEQINNDYNEVVTYCYNEYHLKPLETMAEEYGMNIRYQVAYNKPMEVETSALSVAIPEGESLNRASLDNLRMMASAVHMTDKQIYSYEAAAEFGNAYGQSYEDIAWHLKRSWAAGMNRQVLHGAAYSGELQEGIHGIMGDFWPGYAPFMGYISNEWNKNTSYENAADYIEYFTRYNYIMQKESKIDIAVYRHTYEDNYMKSGGDGEDWFPDDSILNRNGYSYEFVNPDILNLETATVTNGVLNENGPAYKAIVIHNEDRMSPDVAQRMIDLANDGMKIVVVGDAPSKLMYRSEVNEGYTAQDIVNAMNTLLQNPNVKQVSDYDQLPTELTELNVQPDAQYSTPTDLLAKHQVDDNGDFYYLYNYNRICAEDANATLAKAGTAYPGINKDLLTAKSLDVTLKGEGKPYLLDAWTGEITPIAEYQQNDGSVTLHLDFDKDEAKLIALLTDQEAIENGLTPQSVYATDVTGDAAVNYQDNGMVLKSTQEGTYTVTANNNQIDKVVTKNIQDPFTVEEWNLQIKSLEKNENGSIYFYDSQWKELDPVTITELKGWKDINPEWKNVAGIGTYTTTFHLDKGYDQGYGAYIDLGEVEDTFTVTVNGTKLPMVNQINTIVDIGPYVHAGENTVIIEVATTIYNQAKSSFIISSMPLKENGLLGNDGVVTVTPYQEIPVELSADTSILNSVIAYAEQAKASGEYDNAIESVQKTFDAALENAKAVANNAAATQEEVNAAWKTLLNEIHKLGFVAGDKTELASLIAAAEGIDLSKYVEAGQAEFTAALEAAQNTYNNGDAMQAEINEVADNLLNAMLNLRYKADKSILEEVVAEAEKVDANAYTAESYAVLEAAVNDAKAVLENENATQKEVDAAVQSVQAAMDSLVAVEGTETPSDNNATQTGQENTTTKANAAKTGDFAPIAGVVMLAVAGTAVLLSRKKK</sequence>
<dbReference type="Gene3D" id="1.20.1270.90">
    <property type="entry name" value="AF1782-like"/>
    <property type="match status" value="3"/>
</dbReference>
<comment type="caution">
    <text evidence="3">The sequence shown here is derived from an EMBL/GenBank/DDBJ whole genome shotgun (WGS) entry which is preliminary data.</text>
</comment>
<evidence type="ECO:0000313" key="4">
    <source>
        <dbReference type="Proteomes" id="UP000649151"/>
    </source>
</evidence>
<dbReference type="PANTHER" id="PTHR36848:SF2">
    <property type="entry name" value="SECRETED PROTEIN"/>
    <property type="match status" value="1"/>
</dbReference>
<reference evidence="3 4" key="1">
    <citation type="submission" date="2020-08" db="EMBL/GenBank/DDBJ databases">
        <title>Genome public.</title>
        <authorList>
            <person name="Liu C."/>
            <person name="Sun Q."/>
        </authorList>
    </citation>
    <scope>NUCLEOTIDE SEQUENCE [LARGE SCALE GENOMIC DNA]</scope>
    <source>
        <strain evidence="3 4">NSJ-27</strain>
    </source>
</reference>
<protein>
    <submittedName>
        <fullName evidence="3">FIVAR domain-containing protein</fullName>
    </submittedName>
</protein>
<gene>
    <name evidence="3" type="ORF">H8Z77_07735</name>
</gene>
<dbReference type="InterPro" id="IPR053161">
    <property type="entry name" value="Ulvan_degrading_GH"/>
</dbReference>
<accession>A0ABR7IRY8</accession>
<evidence type="ECO:0000256" key="2">
    <source>
        <dbReference type="SAM" id="SignalP"/>
    </source>
</evidence>
<keyword evidence="1" id="KW-0812">Transmembrane</keyword>